<evidence type="ECO:0000313" key="1">
    <source>
        <dbReference type="EMBL" id="KAJ9092437.1"/>
    </source>
</evidence>
<dbReference type="EMBL" id="JASBWT010000038">
    <property type="protein sequence ID" value="KAJ9092437.1"/>
    <property type="molecule type" value="Genomic_DNA"/>
</dbReference>
<accession>A0ACC2UZL9</accession>
<proteinExistence type="predicted"/>
<gene>
    <name evidence="1" type="ORF">QFC21_006819</name>
</gene>
<protein>
    <submittedName>
        <fullName evidence="1">Uncharacterized protein</fullName>
    </submittedName>
</protein>
<reference evidence="1" key="1">
    <citation type="submission" date="2023-04" db="EMBL/GenBank/DDBJ databases">
        <title>Draft Genome sequencing of Naganishia species isolated from polar environments using Oxford Nanopore Technology.</title>
        <authorList>
            <person name="Leo P."/>
            <person name="Venkateswaran K."/>
        </authorList>
    </citation>
    <scope>NUCLEOTIDE SEQUENCE</scope>
    <source>
        <strain evidence="1">MNA-CCFEE 5423</strain>
    </source>
</reference>
<organism evidence="1 2">
    <name type="scientific">Naganishia friedmannii</name>
    <dbReference type="NCBI Taxonomy" id="89922"/>
    <lineage>
        <taxon>Eukaryota</taxon>
        <taxon>Fungi</taxon>
        <taxon>Dikarya</taxon>
        <taxon>Basidiomycota</taxon>
        <taxon>Agaricomycotina</taxon>
        <taxon>Tremellomycetes</taxon>
        <taxon>Filobasidiales</taxon>
        <taxon>Filobasidiaceae</taxon>
        <taxon>Naganishia</taxon>
    </lineage>
</organism>
<name>A0ACC2UZL9_9TREE</name>
<keyword evidence="2" id="KW-1185">Reference proteome</keyword>
<sequence length="575" mass="63757">MTRDMAKGICQYFMDARLIENAVDRSATQFKDRGVYVLTPKGLHILERFITKNGISAENLLKVFAEQPICMRLLHLERRASDDEILVTRPVLELLFRRFVGKQPNVVSANQLPGSAGDKSKSFTPSLTEAERALGVAMWKHTSHEPISRTANQQAAADKTGFVFSAVAALEWLNDLTTIVGRDEAGEVAAHFVRCGFIALVPDRTAKAVDPSKVTVVRGAGLIKGQTAAIQVEAEFRFGDKCIYKITPEGMRAARWEPNKLSTRPTLGAPSVSALNLLSTRSSEDADFTVLDGNASEERLVRKSSTADRLRLDLLSIDKVGVKDSYTSKLRQVLEEPNLRSLFREFLRSNFCEENLSFWLDVQDFKRRFNTSSSAVAVPTAGQQQKAGGGHAVMERHQRDLIAMAFVIYNTYLAPASSCELNIDHNMRGELVAYMTKIVAEVSAREGAQAVKQGTLDPAMAAKSLHASQLQTMVKLYERIQGYIFRLMATDSVPKFCKTPECILQAQNMPDIIDEEDDVRMAVKEGKGIGTLETEDLKSPLRSYITISQAANEKQAALLKSRGRTTFDEDNARIK</sequence>
<evidence type="ECO:0000313" key="2">
    <source>
        <dbReference type="Proteomes" id="UP001227268"/>
    </source>
</evidence>
<comment type="caution">
    <text evidence="1">The sequence shown here is derived from an EMBL/GenBank/DDBJ whole genome shotgun (WGS) entry which is preliminary data.</text>
</comment>
<dbReference type="Proteomes" id="UP001227268">
    <property type="component" value="Unassembled WGS sequence"/>
</dbReference>